<name>U4LJ69_PYROM</name>
<evidence type="ECO:0000313" key="12">
    <source>
        <dbReference type="EMBL" id="CCX17165.1"/>
    </source>
</evidence>
<dbReference type="GO" id="GO:0015031">
    <property type="term" value="P:protein transport"/>
    <property type="evidence" value="ECO:0007669"/>
    <property type="project" value="UniProtKB-KW"/>
</dbReference>
<feature type="compositionally biased region" description="Polar residues" evidence="9">
    <location>
        <begin position="978"/>
        <end position="987"/>
    </location>
</feature>
<reference evidence="12 13" key="1">
    <citation type="journal article" date="2013" name="PLoS Genet.">
        <title>The genome and development-dependent transcriptomes of Pyronema confluens: a window into fungal evolution.</title>
        <authorList>
            <person name="Traeger S."/>
            <person name="Altegoer F."/>
            <person name="Freitag M."/>
            <person name="Gabaldon T."/>
            <person name="Kempken F."/>
            <person name="Kumar A."/>
            <person name="Marcet-Houben M."/>
            <person name="Poggeler S."/>
            <person name="Stajich J.E."/>
            <person name="Nowrousian M."/>
        </authorList>
    </citation>
    <scope>NUCLEOTIDE SEQUENCE [LARGE SCALE GENOMIC DNA]</scope>
    <source>
        <strain evidence="13">CBS 100304</strain>
        <tissue evidence="12">Vegetative mycelium</tissue>
    </source>
</reference>
<feature type="compositionally biased region" description="Low complexity" evidence="9">
    <location>
        <begin position="602"/>
        <end position="614"/>
    </location>
</feature>
<comment type="subcellular location">
    <subcellularLocation>
        <location evidence="7">Preautophagosomal structure membrane</location>
        <topology evidence="7">Peripheral membrane protein</topology>
    </subcellularLocation>
    <subcellularLocation>
        <location evidence="7">Vacuole membrane</location>
        <topology evidence="7">Peripheral membrane protein</topology>
    </subcellularLocation>
    <text evidence="7">During pexophagy, accumulates in the vacuolar membrane region, where the peroxisomes contact the vacuole.</text>
</comment>
<keyword evidence="13" id="KW-1185">Reference proteome</keyword>
<evidence type="ECO:0000256" key="8">
    <source>
        <dbReference type="SAM" id="Coils"/>
    </source>
</evidence>
<dbReference type="STRING" id="1076935.U4LJ69"/>
<evidence type="ECO:0000256" key="6">
    <source>
        <dbReference type="ARBA" id="ARBA00023054"/>
    </source>
</evidence>
<feature type="region of interest" description="Disordered" evidence="9">
    <location>
        <begin position="586"/>
        <end position="637"/>
    </location>
</feature>
<feature type="region of interest" description="Disordered" evidence="9">
    <location>
        <begin position="1135"/>
        <end position="1163"/>
    </location>
</feature>
<accession>U4LJ69</accession>
<comment type="function">
    <text evidence="7">Involved in cytoplasm to vacuole transport (Cvt), pexophagy, mitophagy and nucleophagy. Recruits mitochondria for their selective degradation via autophagy (mitophagy) during starvation. Works as scaffold proteins that recruit ATG proteins to the pre-autophagosome (PAS), the site of vesicle/autophagosome formation. Required for the Cvt vesicles completion.</text>
</comment>
<evidence type="ECO:0000313" key="13">
    <source>
        <dbReference type="Proteomes" id="UP000018144"/>
    </source>
</evidence>
<dbReference type="PANTHER" id="PTHR13222:SF1">
    <property type="entry name" value="RB1-INDUCIBLE COILED-COIL PROTEIN 1"/>
    <property type="match status" value="1"/>
</dbReference>
<feature type="coiled-coil region" evidence="8">
    <location>
        <begin position="547"/>
        <end position="574"/>
    </location>
</feature>
<keyword evidence="7" id="KW-0926">Vacuole</keyword>
<keyword evidence="5 7" id="KW-0072">Autophagy</keyword>
<dbReference type="InterPro" id="IPR040040">
    <property type="entry name" value="ATG11"/>
</dbReference>
<protein>
    <recommendedName>
        <fullName evidence="2 7">Autophagy-related protein 11</fullName>
    </recommendedName>
</protein>
<dbReference type="eggNOG" id="ENOG502QUQE">
    <property type="taxonomic scope" value="Eukaryota"/>
</dbReference>
<dbReference type="InterPro" id="IPR045326">
    <property type="entry name" value="ATG17-like_dom"/>
</dbReference>
<comment type="similarity">
    <text evidence="1 7">Belongs to the ATG11 family.</text>
</comment>
<dbReference type="GO" id="GO:0034517">
    <property type="term" value="P:ribophagy"/>
    <property type="evidence" value="ECO:0007669"/>
    <property type="project" value="TreeGrafter"/>
</dbReference>
<feature type="coiled-coil region" evidence="8">
    <location>
        <begin position="641"/>
        <end position="817"/>
    </location>
</feature>
<dbReference type="GO" id="GO:0034045">
    <property type="term" value="C:phagophore assembly site membrane"/>
    <property type="evidence" value="ECO:0007669"/>
    <property type="project" value="UniProtKB-SubCell"/>
</dbReference>
<dbReference type="GO" id="GO:0034727">
    <property type="term" value="P:piecemeal microautophagy of the nucleus"/>
    <property type="evidence" value="ECO:0007669"/>
    <property type="project" value="TreeGrafter"/>
</dbReference>
<feature type="domain" description="Autophagy protein ATG17-like" evidence="10">
    <location>
        <begin position="113"/>
        <end position="443"/>
    </location>
</feature>
<dbReference type="GO" id="GO:1990316">
    <property type="term" value="C:Atg1/ULK1 kinase complex"/>
    <property type="evidence" value="ECO:0007669"/>
    <property type="project" value="TreeGrafter"/>
</dbReference>
<feature type="region of interest" description="Disordered" evidence="9">
    <location>
        <begin position="962"/>
        <end position="987"/>
    </location>
</feature>
<comment type="subunit">
    <text evidence="7">Homodimer.</text>
</comment>
<sequence length="1291" mass="144391">MSLSIYTAHNGGVLKADGNSFTTLEELKEWIERQIRLSRECQILMTPLGGKAMLKSLSQEVRELFLYNREQITASAKPLLEPIPKEPHITPFPDDLDNETDMASWRRLFTKRKQWAEDVQQRLVGLVDKIREVDSQTAIMQRAVVVAFTNLDNHTNTLKDRWAAVQQVTGNLIDDRHGWLKGWETAVKQLLRIPVHEEFKKCGSNEKVNRKITVLADFFDIKEVQIAATTAEILMPRLLNDMEMMKSSVRDIAARTAALKNSIDNQDTRIDVEGELGGLLQEVDILLGKIQTDHDYVRNLQGPKAAAMASKRAYAATAEYLPGLKSAAIDIGKLYVAVCERKNAASVTCQEHLTNLAFIQVMFGPVNTVINKVEKDTEGREDANFELLHLVILLPISYGSLLIECVRRREWSEKFNTNSSKMAEDLSVLKEDEERRRKNWRKHTAMLLPFDVDNNSQTSRAEVSIRGDPTGGLPKISRQDVEAYIAVLQQVGGLDSAIKTITQHYEDMDKPSKRVNKRLQKAFKMGSIHEAGMMESSIMIPRNDDEVKSLKADKEQLHERIRGYESRIRKLEDLLHRNRTAAAISGNYPASMATSPPPGRPSTPSAFSSSPSKPTMQAPSIPHRRSSSEAQNSETHYKAKSLALEAELRIMQEKMERLQAQVSGNNESEKVMNARITQTEQTKRDLIENLQSTVKSNNEERKQLTMEITMLKEKLEQAEDELEKLEEERIKPLESEQDLMKTELSILRNQHNAEVEEKTELQQKLLIMEKEKDEEIARLRAELQMQTSKAEQGFRRTSEAEAANNELSKQLHEAKSALDSRTNIHTSMLDTMKAALGYLTPDPAPEDMHVLMDQLEALVSKATARNKHLNALLNTSKSLVESLNKEKDFLQKRFDSRTMKAKDLTQRLYTHNVRSIQLLESLGFKIVRNDGNMQIVKVSRSSSKTAAAGGVGESTDLSLTLNAVPSSPEDAARARKSPLSQDPETSSPADDLALLYWMESPDSDIESEKYSLFLGTIGSFDLDAFSDSIISRVKKTDHDFRSALKQARTYREKYYRARDEASEKIAFKSFKTGDLALFLPTRNQVTRPWAAFNVGAPHFFLREQDTHKLGARDWLLARITRVEEKVVDLSKRSTNSGLITNPASEAGSAKSVTGDEKEVDEDNPFELSDGLRWFMLDAVEEKAGAPTTPGLSSSTVAAANVDARGSIKKQKPVTGAKKKLSEVAGEASRRSSTGSRGSFEVGSILPAGGVAQTHAAEGEIQPPRTPVEKIAAGIRSRAGSIRSVSSFTGRA</sequence>
<keyword evidence="7" id="KW-0472">Membrane</keyword>
<dbReference type="OrthoDB" id="447953at2759"/>
<evidence type="ECO:0000256" key="5">
    <source>
        <dbReference type="ARBA" id="ARBA00023006"/>
    </source>
</evidence>
<evidence type="ECO:0000256" key="1">
    <source>
        <dbReference type="ARBA" id="ARBA00009729"/>
    </source>
</evidence>
<evidence type="ECO:0000259" key="10">
    <source>
        <dbReference type="Pfam" id="PF04108"/>
    </source>
</evidence>
<keyword evidence="4 7" id="KW-0653">Protein transport</keyword>
<dbReference type="Pfam" id="PF10377">
    <property type="entry name" value="ATG11"/>
    <property type="match status" value="1"/>
</dbReference>
<evidence type="ECO:0000256" key="2">
    <source>
        <dbReference type="ARBA" id="ARBA00013804"/>
    </source>
</evidence>
<gene>
    <name evidence="12" type="ORF">PCON_04149</name>
</gene>
<evidence type="ECO:0000256" key="9">
    <source>
        <dbReference type="SAM" id="MobiDB-lite"/>
    </source>
</evidence>
<dbReference type="GO" id="GO:0005774">
    <property type="term" value="C:vacuolar membrane"/>
    <property type="evidence" value="ECO:0007669"/>
    <property type="project" value="UniProtKB-SubCell"/>
</dbReference>
<evidence type="ECO:0000256" key="3">
    <source>
        <dbReference type="ARBA" id="ARBA00022448"/>
    </source>
</evidence>
<dbReference type="OMA" id="GLRWYLI"/>
<dbReference type="GO" id="GO:0000045">
    <property type="term" value="P:autophagosome assembly"/>
    <property type="evidence" value="ECO:0007669"/>
    <property type="project" value="UniProtKB-UniRule"/>
</dbReference>
<dbReference type="PANTHER" id="PTHR13222">
    <property type="entry name" value="RB1-INDUCIBLE COILED-COIL"/>
    <property type="match status" value="1"/>
</dbReference>
<keyword evidence="3 7" id="KW-0813">Transport</keyword>
<dbReference type="Pfam" id="PF04108">
    <property type="entry name" value="ATG17_like"/>
    <property type="match status" value="1"/>
</dbReference>
<organism evidence="12 13">
    <name type="scientific">Pyronema omphalodes (strain CBS 100304)</name>
    <name type="common">Pyronema confluens</name>
    <dbReference type="NCBI Taxonomy" id="1076935"/>
    <lineage>
        <taxon>Eukaryota</taxon>
        <taxon>Fungi</taxon>
        <taxon>Dikarya</taxon>
        <taxon>Ascomycota</taxon>
        <taxon>Pezizomycotina</taxon>
        <taxon>Pezizomycetes</taxon>
        <taxon>Pezizales</taxon>
        <taxon>Pyronemataceae</taxon>
        <taxon>Pyronema</taxon>
    </lineage>
</organism>
<dbReference type="InterPro" id="IPR019460">
    <property type="entry name" value="Atg11_C"/>
</dbReference>
<dbReference type="EMBL" id="HF936599">
    <property type="protein sequence ID" value="CCX17165.1"/>
    <property type="molecule type" value="Genomic_DNA"/>
</dbReference>
<proteinExistence type="inferred from homology"/>
<dbReference type="Proteomes" id="UP000018144">
    <property type="component" value="Unassembled WGS sequence"/>
</dbReference>
<feature type="coiled-coil region" evidence="8">
    <location>
        <begin position="852"/>
        <end position="893"/>
    </location>
</feature>
<dbReference type="GO" id="GO:0060090">
    <property type="term" value="F:molecular adaptor activity"/>
    <property type="evidence" value="ECO:0007669"/>
    <property type="project" value="TreeGrafter"/>
</dbReference>
<dbReference type="GO" id="GO:0000422">
    <property type="term" value="P:autophagy of mitochondrion"/>
    <property type="evidence" value="ECO:0007669"/>
    <property type="project" value="TreeGrafter"/>
</dbReference>
<dbReference type="GO" id="GO:0061709">
    <property type="term" value="P:reticulophagy"/>
    <property type="evidence" value="ECO:0007669"/>
    <property type="project" value="TreeGrafter"/>
</dbReference>
<feature type="region of interest" description="Disordered" evidence="9">
    <location>
        <begin position="1208"/>
        <end position="1240"/>
    </location>
</feature>
<keyword evidence="6 8" id="KW-0175">Coiled coil</keyword>
<evidence type="ECO:0000256" key="4">
    <source>
        <dbReference type="ARBA" id="ARBA00022927"/>
    </source>
</evidence>
<evidence type="ECO:0000259" key="11">
    <source>
        <dbReference type="Pfam" id="PF10377"/>
    </source>
</evidence>
<dbReference type="GO" id="GO:1903599">
    <property type="term" value="P:positive regulation of autophagy of mitochondrion"/>
    <property type="evidence" value="ECO:0007669"/>
    <property type="project" value="UniProtKB-UniRule"/>
</dbReference>
<feature type="domain" description="Autophagy-related protein 11 C-terminal" evidence="11">
    <location>
        <begin position="1027"/>
        <end position="1179"/>
    </location>
</feature>
<evidence type="ECO:0000256" key="7">
    <source>
        <dbReference type="RuleBase" id="RU367075"/>
    </source>
</evidence>
<dbReference type="GO" id="GO:0019901">
    <property type="term" value="F:protein kinase binding"/>
    <property type="evidence" value="ECO:0007669"/>
    <property type="project" value="TreeGrafter"/>
</dbReference>